<comment type="caution">
    <text evidence="9">The sequence shown here is derived from an EMBL/GenBank/DDBJ whole genome shotgun (WGS) entry which is preliminary data.</text>
</comment>
<evidence type="ECO:0000256" key="6">
    <source>
        <dbReference type="SAM" id="Phobius"/>
    </source>
</evidence>
<dbReference type="EMBL" id="LFZX01000019">
    <property type="protein sequence ID" value="KNC68529.1"/>
    <property type="molecule type" value="Genomic_DNA"/>
</dbReference>
<reference evidence="10" key="1">
    <citation type="submission" date="2015-07" db="EMBL/GenBank/DDBJ databases">
        <title>Draft genome sequence of a Pseudoalteromonas rubra strain, OCN096, isolated from Kaneohe Bay, Oahu, Hawaii.</title>
        <authorList>
            <person name="Beurmann S."/>
            <person name="Ushijima B."/>
            <person name="Belcaid M."/>
            <person name="Callahan S.M."/>
            <person name="Aeby G.S."/>
        </authorList>
    </citation>
    <scope>NUCLEOTIDE SEQUENCE [LARGE SCALE GENOMIC DNA]</scope>
    <source>
        <strain evidence="10">OCN096</strain>
    </source>
</reference>
<accession>A0A0L0EVU4</accession>
<evidence type="ECO:0000256" key="4">
    <source>
        <dbReference type="ARBA" id="ARBA00022989"/>
    </source>
</evidence>
<evidence type="ECO:0000256" key="1">
    <source>
        <dbReference type="ARBA" id="ARBA00004651"/>
    </source>
</evidence>
<dbReference type="GO" id="GO:0005886">
    <property type="term" value="C:plasma membrane"/>
    <property type="evidence" value="ECO:0007669"/>
    <property type="project" value="UniProtKB-SubCell"/>
</dbReference>
<dbReference type="AlphaFoldDB" id="A0A0L0EVU4"/>
<feature type="transmembrane region" description="Helical" evidence="6">
    <location>
        <begin position="407"/>
        <end position="430"/>
    </location>
</feature>
<keyword evidence="4 6" id="KW-1133">Transmembrane helix</keyword>
<evidence type="ECO:0000256" key="2">
    <source>
        <dbReference type="ARBA" id="ARBA00022475"/>
    </source>
</evidence>
<dbReference type="Proteomes" id="UP000036850">
    <property type="component" value="Unassembled WGS sequence"/>
</dbReference>
<organism evidence="9 10">
    <name type="scientific">Pseudoalteromonas rubra</name>
    <dbReference type="NCBI Taxonomy" id="43658"/>
    <lineage>
        <taxon>Bacteria</taxon>
        <taxon>Pseudomonadati</taxon>
        <taxon>Pseudomonadota</taxon>
        <taxon>Gammaproteobacteria</taxon>
        <taxon>Alteromonadales</taxon>
        <taxon>Pseudoalteromonadaceae</taxon>
        <taxon>Pseudoalteromonas</taxon>
    </lineage>
</organism>
<dbReference type="Pfam" id="PF12704">
    <property type="entry name" value="MacB_PCD"/>
    <property type="match status" value="1"/>
</dbReference>
<evidence type="ECO:0000313" key="10">
    <source>
        <dbReference type="Proteomes" id="UP000036850"/>
    </source>
</evidence>
<evidence type="ECO:0008006" key="11">
    <source>
        <dbReference type="Google" id="ProtNLM"/>
    </source>
</evidence>
<comment type="subcellular location">
    <subcellularLocation>
        <location evidence="1">Cell membrane</location>
        <topology evidence="1">Multi-pass membrane protein</topology>
    </subcellularLocation>
</comment>
<dbReference type="InterPro" id="IPR003838">
    <property type="entry name" value="ABC3_permease_C"/>
</dbReference>
<dbReference type="PANTHER" id="PTHR30572:SF18">
    <property type="entry name" value="ABC-TYPE MACROLIDE FAMILY EXPORT SYSTEM PERMEASE COMPONENT 2"/>
    <property type="match status" value="1"/>
</dbReference>
<proteinExistence type="predicted"/>
<keyword evidence="5 6" id="KW-0472">Membrane</keyword>
<evidence type="ECO:0000256" key="3">
    <source>
        <dbReference type="ARBA" id="ARBA00022692"/>
    </source>
</evidence>
<dbReference type="InterPro" id="IPR050250">
    <property type="entry name" value="Macrolide_Exporter_MacB"/>
</dbReference>
<gene>
    <name evidence="9" type="ORF">AC626_04185</name>
</gene>
<dbReference type="Pfam" id="PF02687">
    <property type="entry name" value="FtsX"/>
    <property type="match status" value="1"/>
</dbReference>
<sequence>MLMRYYFKLAWISFKQTPLLSSLIVVTIAVGIAATMTTYTINYMMNQEPVPGKSDTLFLVQLNSWGPEKAYYSQGEEERVPPYLTFQDAQNLWRANRALSHVPISGYRDQLKLPEQPDSVAKTALVRSTSRDFFTAFNAPMKYGTAWSAEADRQGEQVAVISADVNQRLFNGQDSIGQSITLGALEYRVIGVLDTWPILPRFYGEAMHAFRQPRDVFIPFETQVRNALWSANLQPFECWRDPQDSSFEALLASECVWVYFWVELQDTNQRRAYEEFLYSYVQEQRVLGRFQRKIVNKLSTPTEYLTEREAISDDNRVALGLSLCFLLLCLLNSTNLMMAKFHGKAAEIGLRRAVGASRQQVFIQFSVETVLMGIFGGVLGLILAQLGLTICSRVYQHLSSDLMQMDLYILVLTPLVAISVSVFFGLFPVFRASRIEPASQLNSV</sequence>
<keyword evidence="2" id="KW-1003">Cell membrane</keyword>
<feature type="domain" description="ABC3 transporter permease C-terminal" evidence="7">
    <location>
        <begin position="321"/>
        <end position="437"/>
    </location>
</feature>
<dbReference type="PANTHER" id="PTHR30572">
    <property type="entry name" value="MEMBRANE COMPONENT OF TRANSPORTER-RELATED"/>
    <property type="match status" value="1"/>
</dbReference>
<evidence type="ECO:0000259" key="7">
    <source>
        <dbReference type="Pfam" id="PF02687"/>
    </source>
</evidence>
<dbReference type="GO" id="GO:0022857">
    <property type="term" value="F:transmembrane transporter activity"/>
    <property type="evidence" value="ECO:0007669"/>
    <property type="project" value="TreeGrafter"/>
</dbReference>
<feature type="transmembrane region" description="Helical" evidence="6">
    <location>
        <begin position="361"/>
        <end position="387"/>
    </location>
</feature>
<dbReference type="PATRIC" id="fig|43658.6.peg.2733"/>
<name>A0A0L0EVU4_9GAMM</name>
<protein>
    <recommendedName>
        <fullName evidence="11">ABC transporter permease</fullName>
    </recommendedName>
</protein>
<evidence type="ECO:0000259" key="8">
    <source>
        <dbReference type="Pfam" id="PF12704"/>
    </source>
</evidence>
<feature type="domain" description="MacB-like periplasmic core" evidence="8">
    <location>
        <begin position="21"/>
        <end position="227"/>
    </location>
</feature>
<dbReference type="InterPro" id="IPR025857">
    <property type="entry name" value="MacB_PCD"/>
</dbReference>
<feature type="transmembrane region" description="Helical" evidence="6">
    <location>
        <begin position="317"/>
        <end position="341"/>
    </location>
</feature>
<evidence type="ECO:0000313" key="9">
    <source>
        <dbReference type="EMBL" id="KNC68529.1"/>
    </source>
</evidence>
<evidence type="ECO:0000256" key="5">
    <source>
        <dbReference type="ARBA" id="ARBA00023136"/>
    </source>
</evidence>
<keyword evidence="3 6" id="KW-0812">Transmembrane</keyword>
<dbReference type="OrthoDB" id="8735006at2"/>